<dbReference type="EMBL" id="MN740258">
    <property type="protein sequence ID" value="QHT96531.1"/>
    <property type="molecule type" value="Genomic_DNA"/>
</dbReference>
<organism evidence="2">
    <name type="scientific">viral metagenome</name>
    <dbReference type="NCBI Taxonomy" id="1070528"/>
    <lineage>
        <taxon>unclassified sequences</taxon>
        <taxon>metagenomes</taxon>
        <taxon>organismal metagenomes</taxon>
    </lineage>
</organism>
<keyword evidence="1" id="KW-0175">Coiled coil</keyword>
<feature type="coiled-coil region" evidence="1">
    <location>
        <begin position="223"/>
        <end position="268"/>
    </location>
</feature>
<evidence type="ECO:0000256" key="1">
    <source>
        <dbReference type="SAM" id="Coils"/>
    </source>
</evidence>
<dbReference type="AlphaFoldDB" id="A0A6C0ITE7"/>
<evidence type="ECO:0000313" key="2">
    <source>
        <dbReference type="EMBL" id="QHT96531.1"/>
    </source>
</evidence>
<reference evidence="2" key="1">
    <citation type="journal article" date="2020" name="Nature">
        <title>Giant virus diversity and host interactions through global metagenomics.</title>
        <authorList>
            <person name="Schulz F."/>
            <person name="Roux S."/>
            <person name="Paez-Espino D."/>
            <person name="Jungbluth S."/>
            <person name="Walsh D.A."/>
            <person name="Denef V.J."/>
            <person name="McMahon K.D."/>
            <person name="Konstantinidis K.T."/>
            <person name="Eloe-Fadrosh E.A."/>
            <person name="Kyrpides N.C."/>
            <person name="Woyke T."/>
        </authorList>
    </citation>
    <scope>NUCLEOTIDE SEQUENCE</scope>
    <source>
        <strain evidence="2">GVMAG-M-3300024302-11</strain>
    </source>
</reference>
<name>A0A6C0ITE7_9ZZZZ</name>
<protein>
    <submittedName>
        <fullName evidence="2">Uncharacterized protein</fullName>
    </submittedName>
</protein>
<proteinExistence type="predicted"/>
<accession>A0A6C0ITE7</accession>
<sequence>MSKINIIIEDFIKNNKDFKINEVTDIVSQVLLNKDYDKNLYNKLIEHKFDLFITYDESAHSEYNELIENLKKNKINIIVFNKLLDSDKELKSLSDINSGEKDNISTIFKKLNRENVYVSKIQYIWKKYNINKMNNIILTPVNITFIEKKFDGSYEEYLYFIIPRICKLNIKQLELLVPIDDDIESDSESESYNDINIQSESDNESISLISEVKTNENYDLEYVKLLEININDLQSQVQNISDNLLPKISSIEENIKQLNNQIVNHQKFTINSIEILEQRFSKLFDIIKQIKLT</sequence>